<proteinExistence type="predicted"/>
<sequence>MVPRTIFLEVSKYGTDSGTLIQSTRRDPPPPFKNNYRIQKFLNDYLDAANLQSKRTPSLPEGVRLKCSVACRRYSTRRFFWNPQQLEDYSAGFIGNESFIAIHLIVSTRTLIAFFITSQERRAVDYKYREASYLHHPPKDS</sequence>
<dbReference type="AlphaFoldDB" id="A0A6S6WHU5"/>
<organism evidence="1 2">
    <name type="scientific">Pyrenophora teres f. teres</name>
    <dbReference type="NCBI Taxonomy" id="97479"/>
    <lineage>
        <taxon>Eukaryota</taxon>
        <taxon>Fungi</taxon>
        <taxon>Dikarya</taxon>
        <taxon>Ascomycota</taxon>
        <taxon>Pezizomycotina</taxon>
        <taxon>Dothideomycetes</taxon>
        <taxon>Pleosporomycetidae</taxon>
        <taxon>Pleosporales</taxon>
        <taxon>Pleosporineae</taxon>
        <taxon>Pleosporaceae</taxon>
        <taxon>Pyrenophora</taxon>
    </lineage>
</organism>
<dbReference type="Proteomes" id="UP000472372">
    <property type="component" value="Chromosome 12"/>
</dbReference>
<gene>
    <name evidence="1" type="ORF">PTTW11_11216</name>
</gene>
<dbReference type="EMBL" id="HG992988">
    <property type="protein sequence ID" value="CAE7219765.1"/>
    <property type="molecule type" value="Genomic_DNA"/>
</dbReference>
<evidence type="ECO:0000313" key="2">
    <source>
        <dbReference type="Proteomes" id="UP000472372"/>
    </source>
</evidence>
<accession>A0A6S6WHU5</accession>
<protein>
    <submittedName>
        <fullName evidence="1">Uncharacterized protein</fullName>
    </submittedName>
</protein>
<evidence type="ECO:0000313" key="1">
    <source>
        <dbReference type="EMBL" id="CAE7219765.1"/>
    </source>
</evidence>
<reference evidence="1" key="1">
    <citation type="submission" date="2021-02" db="EMBL/GenBank/DDBJ databases">
        <authorList>
            <person name="Syme A R."/>
            <person name="Syme A R."/>
            <person name="Moolhuijzen P."/>
        </authorList>
    </citation>
    <scope>NUCLEOTIDE SEQUENCE</scope>
    <source>
        <strain evidence="1">W1-1</strain>
    </source>
</reference>
<name>A0A6S6WHU5_9PLEO</name>